<proteinExistence type="predicted"/>
<protein>
    <submittedName>
        <fullName evidence="3">Transporter</fullName>
    </submittedName>
</protein>
<dbReference type="Proteomes" id="UP000695264">
    <property type="component" value="Unassembled WGS sequence"/>
</dbReference>
<feature type="transmembrane region" description="Helical" evidence="2">
    <location>
        <begin position="21"/>
        <end position="45"/>
    </location>
</feature>
<name>A0ABX1BS81_9ACTN</name>
<feature type="transmembrane region" description="Helical" evidence="2">
    <location>
        <begin position="409"/>
        <end position="428"/>
    </location>
</feature>
<keyword evidence="2" id="KW-0812">Transmembrane</keyword>
<sequence length="523" mass="54244">MRLKLSLLRNGLRQSAGRRAVWIISLVMALLFAALHLLGLIALRGNDHAEALVLSLTAVLTVGWAVMPLFFASGDETLDPTRLVMLPLRPGRLALSLLTASLVGVGPLFTLVLAAGSVVAVAHGPAAAVVGVVAAALVVLVCVALSRAVAAANVRLLTSRRGRDLALLSGLFIAVGAQFVSLAVQRLSAPGGLRTLEPAADVLRWLPPASAPAAVRSANEGAYGAAAVQLALAGAALALLVWWWQRSLTGLMTSPDGSTLQAATAPGRERSREGSGLARLLPAGRTGTVMERTLRYGWRDPKAKTGWASALGIGLLLPVVYTLQGNGGPYVACWAAGLLGIQMYNQFGQDGSAFWMVAQTISSRRDAYLELRGRALALALVAVPYVVLVVVISLALLGDWGAFPEALGVSLALLGAMLATGALASAHFPYSIPQDSGFKNAAPGQAGLAWISMLGGLAVAAVLCSPLLALTVWLHLSGGHDWLWLLLPLGVGHGWAMTLLGLRLAAPRTASRLPEILTAVAKG</sequence>
<dbReference type="RefSeq" id="WP_168100700.1">
    <property type="nucleotide sequence ID" value="NZ_JAATEN010000003.1"/>
</dbReference>
<evidence type="ECO:0000313" key="3">
    <source>
        <dbReference type="EMBL" id="NJP99917.1"/>
    </source>
</evidence>
<evidence type="ECO:0000256" key="1">
    <source>
        <dbReference type="SAM" id="MobiDB-lite"/>
    </source>
</evidence>
<reference evidence="3 4" key="1">
    <citation type="submission" date="2020-03" db="EMBL/GenBank/DDBJ databases">
        <title>WGS of actinomycetes isolated from Thailand.</title>
        <authorList>
            <person name="Thawai C."/>
        </authorList>
    </citation>
    <scope>NUCLEOTIDE SEQUENCE [LARGE SCALE GENOMIC DNA]</scope>
    <source>
        <strain evidence="3 4">PLAI 1-29</strain>
    </source>
</reference>
<feature type="region of interest" description="Disordered" evidence="1">
    <location>
        <begin position="257"/>
        <end position="276"/>
    </location>
</feature>
<feature type="transmembrane region" description="Helical" evidence="2">
    <location>
        <begin position="448"/>
        <end position="476"/>
    </location>
</feature>
<keyword evidence="4" id="KW-1185">Reference proteome</keyword>
<feature type="transmembrane region" description="Helical" evidence="2">
    <location>
        <begin position="165"/>
        <end position="184"/>
    </location>
</feature>
<evidence type="ECO:0000313" key="4">
    <source>
        <dbReference type="Proteomes" id="UP000695264"/>
    </source>
</evidence>
<feature type="transmembrane region" description="Helical" evidence="2">
    <location>
        <begin position="482"/>
        <end position="502"/>
    </location>
</feature>
<feature type="transmembrane region" description="Helical" evidence="2">
    <location>
        <begin position="222"/>
        <end position="244"/>
    </location>
</feature>
<feature type="transmembrane region" description="Helical" evidence="2">
    <location>
        <begin position="51"/>
        <end position="72"/>
    </location>
</feature>
<comment type="caution">
    <text evidence="3">The sequence shown here is derived from an EMBL/GenBank/DDBJ whole genome shotgun (WGS) entry which is preliminary data.</text>
</comment>
<feature type="transmembrane region" description="Helical" evidence="2">
    <location>
        <begin position="375"/>
        <end position="397"/>
    </location>
</feature>
<dbReference type="EMBL" id="JAATEN010000003">
    <property type="protein sequence ID" value="NJP99917.1"/>
    <property type="molecule type" value="Genomic_DNA"/>
</dbReference>
<organism evidence="3 4">
    <name type="scientific">Streptomyces zingiberis</name>
    <dbReference type="NCBI Taxonomy" id="2053010"/>
    <lineage>
        <taxon>Bacteria</taxon>
        <taxon>Bacillati</taxon>
        <taxon>Actinomycetota</taxon>
        <taxon>Actinomycetes</taxon>
        <taxon>Kitasatosporales</taxon>
        <taxon>Streptomycetaceae</taxon>
        <taxon>Streptomyces</taxon>
    </lineage>
</organism>
<evidence type="ECO:0000256" key="2">
    <source>
        <dbReference type="SAM" id="Phobius"/>
    </source>
</evidence>
<feature type="transmembrane region" description="Helical" evidence="2">
    <location>
        <begin position="126"/>
        <end position="145"/>
    </location>
</feature>
<gene>
    <name evidence="3" type="ORF">HCK00_05020</name>
</gene>
<keyword evidence="2" id="KW-0472">Membrane</keyword>
<keyword evidence="2" id="KW-1133">Transmembrane helix</keyword>
<feature type="transmembrane region" description="Helical" evidence="2">
    <location>
        <begin position="93"/>
        <end position="120"/>
    </location>
</feature>
<accession>A0ABX1BS81</accession>